<dbReference type="SUPFAM" id="SSF49265">
    <property type="entry name" value="Fibronectin type III"/>
    <property type="match status" value="4"/>
</dbReference>
<evidence type="ECO:0000259" key="3">
    <source>
        <dbReference type="PROSITE" id="PS50853"/>
    </source>
</evidence>
<accession>A0A183IFS0</accession>
<reference evidence="6" key="1">
    <citation type="submission" date="2016-06" db="UniProtKB">
        <authorList>
            <consortium name="WormBaseParasite"/>
        </authorList>
    </citation>
    <scope>IDENTIFICATION</scope>
</reference>
<evidence type="ECO:0000313" key="6">
    <source>
        <dbReference type="WBParaSite" id="SBAD_0000258101-mRNA-1"/>
    </source>
</evidence>
<dbReference type="EMBL" id="UZAM01007239">
    <property type="protein sequence ID" value="VDO97704.1"/>
    <property type="molecule type" value="Genomic_DNA"/>
</dbReference>
<name>A0A183IFS0_9BILA</name>
<feature type="domain" description="Fibronectin type-III" evidence="3">
    <location>
        <begin position="394"/>
        <end position="491"/>
    </location>
</feature>
<dbReference type="Pfam" id="PF00041">
    <property type="entry name" value="fn3"/>
    <property type="match status" value="7"/>
</dbReference>
<feature type="domain" description="Fibronectin type-III" evidence="3">
    <location>
        <begin position="494"/>
        <end position="587"/>
    </location>
</feature>
<dbReference type="OrthoDB" id="10253954at2759"/>
<dbReference type="Proteomes" id="UP000270296">
    <property type="component" value="Unassembled WGS sequence"/>
</dbReference>
<dbReference type="PRINTS" id="PR00014">
    <property type="entry name" value="FNTYPEIII"/>
</dbReference>
<dbReference type="Gene3D" id="2.60.40.10">
    <property type="entry name" value="Immunoglobulins"/>
    <property type="match status" value="7"/>
</dbReference>
<evidence type="ECO:0000313" key="5">
    <source>
        <dbReference type="Proteomes" id="UP000270296"/>
    </source>
</evidence>
<gene>
    <name evidence="4" type="ORF">SBAD_LOCUS2464</name>
</gene>
<dbReference type="FunFam" id="2.60.40.10:FF:000028">
    <property type="entry name" value="Neuronal cell adhesion molecule"/>
    <property type="match status" value="1"/>
</dbReference>
<feature type="domain" description="Fibronectin type-III" evidence="3">
    <location>
        <begin position="81"/>
        <end position="178"/>
    </location>
</feature>
<feature type="domain" description="Fibronectin type-III" evidence="3">
    <location>
        <begin position="290"/>
        <end position="390"/>
    </location>
</feature>
<organism evidence="6">
    <name type="scientific">Soboliphyme baturini</name>
    <dbReference type="NCBI Taxonomy" id="241478"/>
    <lineage>
        <taxon>Eukaryota</taxon>
        <taxon>Metazoa</taxon>
        <taxon>Ecdysozoa</taxon>
        <taxon>Nematoda</taxon>
        <taxon>Enoplea</taxon>
        <taxon>Dorylaimia</taxon>
        <taxon>Dioctophymatida</taxon>
        <taxon>Dioctophymatoidea</taxon>
        <taxon>Soboliphymatidae</taxon>
        <taxon>Soboliphyme</taxon>
    </lineage>
</organism>
<dbReference type="SMART" id="SM00060">
    <property type="entry name" value="FN3"/>
    <property type="match status" value="5"/>
</dbReference>
<dbReference type="AlphaFoldDB" id="A0A183IFS0"/>
<dbReference type="PROSITE" id="PS50853">
    <property type="entry name" value="FN3"/>
    <property type="match status" value="6"/>
</dbReference>
<keyword evidence="1" id="KW-0677">Repeat</keyword>
<dbReference type="InterPro" id="IPR003961">
    <property type="entry name" value="FN3_dom"/>
</dbReference>
<sequence length="601" mass="66962">MIVTDLTPHTQYEFQVRTASKNGKSKPSWPVEATTDEARPESPPKNVHSRALTSTSVIVQWEPPDIPSGVITNYIVYYWLNPSDPTEAWHKKRAGVHHADRILLSWEAPLFTSDLTAYVIKYNSTADDFTQLEVSSSKLQTAVTNLKANTDYTFQVYAKSLRGLSVPSLSVVQKTNPLVPTGAPQGVVVEALSSHELRVMWEPPPKSEQHGLITYYKIIWEAESDNGDNNDNNDKTGVVVQAAEKQRSVVISGLRPYTMHKVSVAAGTIKGFGPGSPPVIAKTFDDIPGAPRNLKLSLVNSSSVAVKWDEPVDKNGELVGYSVYVEELDAEGRPVFQGVIRPVQRTTVDTREAVVHDLKINTNYSFRVNAYNRKGDGYFVKAKTIFIPPIAPSEPRNVHADLMYHQPPLKLVLKWDEPEKTYGIPVLRYRLRYRIAGGQSDEFETLFLNDTGTTIEPLKYGRMYEFYVAAENSKGVGKESLFTVQTPTGVPDSPPMDIHYKFDAKAKTLQFSWLSPPASDHNGEIKRYQTRLTLPSGSDSITSEVNENTITYQKVEPDTKYQFSVRAGTVKGFGPWSDPVMAQAKFSESGKLKNKICSKIV</sequence>
<evidence type="ECO:0000313" key="4">
    <source>
        <dbReference type="EMBL" id="VDO97704.1"/>
    </source>
</evidence>
<feature type="domain" description="Fibronectin type-III" evidence="3">
    <location>
        <begin position="1"/>
        <end position="38"/>
    </location>
</feature>
<proteinExistence type="predicted"/>
<evidence type="ECO:0000256" key="2">
    <source>
        <dbReference type="SAM" id="MobiDB-lite"/>
    </source>
</evidence>
<dbReference type="WBParaSite" id="SBAD_0000258101-mRNA-1">
    <property type="protein sequence ID" value="SBAD_0000258101-mRNA-1"/>
    <property type="gene ID" value="SBAD_0000258101"/>
</dbReference>
<dbReference type="CDD" id="cd00063">
    <property type="entry name" value="FN3"/>
    <property type="match status" value="6"/>
</dbReference>
<dbReference type="PANTHER" id="PTHR13817">
    <property type="entry name" value="TITIN"/>
    <property type="match status" value="1"/>
</dbReference>
<protein>
    <submittedName>
        <fullName evidence="6">Protein-tyrosine-phosphatase</fullName>
    </submittedName>
</protein>
<dbReference type="InterPro" id="IPR050964">
    <property type="entry name" value="Striated_Muscle_Regulatory"/>
</dbReference>
<dbReference type="InterPro" id="IPR036116">
    <property type="entry name" value="FN3_sf"/>
</dbReference>
<reference evidence="4 5" key="2">
    <citation type="submission" date="2018-11" db="EMBL/GenBank/DDBJ databases">
        <authorList>
            <consortium name="Pathogen Informatics"/>
        </authorList>
    </citation>
    <scope>NUCLEOTIDE SEQUENCE [LARGE SCALE GENOMIC DNA]</scope>
</reference>
<feature type="domain" description="Fibronectin type-III" evidence="3">
    <location>
        <begin position="183"/>
        <end position="286"/>
    </location>
</feature>
<evidence type="ECO:0000256" key="1">
    <source>
        <dbReference type="ARBA" id="ARBA00022737"/>
    </source>
</evidence>
<dbReference type="PANTHER" id="PTHR13817:SF166">
    <property type="entry name" value="NEURONAL IGCAM-RELATED"/>
    <property type="match status" value="1"/>
</dbReference>
<feature type="region of interest" description="Disordered" evidence="2">
    <location>
        <begin position="16"/>
        <end position="48"/>
    </location>
</feature>
<keyword evidence="5" id="KW-1185">Reference proteome</keyword>
<dbReference type="InterPro" id="IPR013783">
    <property type="entry name" value="Ig-like_fold"/>
</dbReference>